<dbReference type="InterPro" id="IPR011768">
    <property type="entry name" value="Transl_elongation_fac_P"/>
</dbReference>
<dbReference type="UniPathway" id="UPA00345"/>
<dbReference type="CDD" id="cd04470">
    <property type="entry name" value="S1_EF-P_repeat_1"/>
    <property type="match status" value="1"/>
</dbReference>
<evidence type="ECO:0000313" key="11">
    <source>
        <dbReference type="EMBL" id="SZX68551.1"/>
    </source>
</evidence>
<dbReference type="PIRSF" id="PIRSF005901">
    <property type="entry name" value="EF-P"/>
    <property type="match status" value="1"/>
</dbReference>
<evidence type="ECO:0000256" key="7">
    <source>
        <dbReference type="SAM" id="MobiDB-lite"/>
    </source>
</evidence>
<name>A0A383VHF1_TETOB</name>
<reference evidence="10 12" key="1">
    <citation type="submission" date="2016-10" db="EMBL/GenBank/DDBJ databases">
        <authorList>
            <person name="Cai Z."/>
        </authorList>
    </citation>
    <scope>NUCLEOTIDE SEQUENCE [LARGE SCALE GENOMIC DNA]</scope>
</reference>
<dbReference type="PANTHER" id="PTHR30053:SF12">
    <property type="entry name" value="ELONGATION FACTOR P (EF-P) FAMILY PROTEIN"/>
    <property type="match status" value="1"/>
</dbReference>
<dbReference type="NCBIfam" id="NF001810">
    <property type="entry name" value="PRK00529.1"/>
    <property type="match status" value="1"/>
</dbReference>
<evidence type="ECO:0000256" key="2">
    <source>
        <dbReference type="ARBA" id="ARBA00004815"/>
    </source>
</evidence>
<protein>
    <recommendedName>
        <fullName evidence="13">Elongation factor P</fullName>
    </recommendedName>
</protein>
<dbReference type="SUPFAM" id="SSF50249">
    <property type="entry name" value="Nucleic acid-binding proteins"/>
    <property type="match status" value="2"/>
</dbReference>
<sequence length="225" mass="24597">MQSVAGSRSTVAHRHAPSLAPRVPTTTAPVRGVSLIMQAGTINVNDFKTGVTIEIDNQPYRVLEFLHVKPGKGAAFVRTKLKNLLSNSNQEKTFRGGETVGMADVQRREAQFSYMDGEEFVFMDQDTYEETRLARDDWAKFLKEGAICSLLFYSGKVISVEPPNFVDLLVVDTPPGVKGNTASGGGSKKATLETGAVIDVPLFINNGELIKVDARSETYLNRAKE</sequence>
<dbReference type="InterPro" id="IPR008991">
    <property type="entry name" value="Translation_prot_SH3-like_sf"/>
</dbReference>
<dbReference type="InterPro" id="IPR020599">
    <property type="entry name" value="Transl_elong_fac_P/YeiP"/>
</dbReference>
<dbReference type="Gene3D" id="2.40.50.140">
    <property type="entry name" value="Nucleic acid-binding proteins"/>
    <property type="match status" value="2"/>
</dbReference>
<dbReference type="FunFam" id="2.30.30.30:FF:000003">
    <property type="entry name" value="Elongation factor P"/>
    <property type="match status" value="1"/>
</dbReference>
<dbReference type="EMBL" id="FNXT01000866">
    <property type="protein sequence ID" value="SZX68551.1"/>
    <property type="molecule type" value="Genomic_DNA"/>
</dbReference>
<dbReference type="Pfam" id="PF09285">
    <property type="entry name" value="Elong-fact-P_C"/>
    <property type="match status" value="1"/>
</dbReference>
<evidence type="ECO:0000259" key="9">
    <source>
        <dbReference type="SMART" id="SM01185"/>
    </source>
</evidence>
<feature type="compositionally biased region" description="Polar residues" evidence="7">
    <location>
        <begin position="1"/>
        <end position="10"/>
    </location>
</feature>
<evidence type="ECO:0000256" key="6">
    <source>
        <dbReference type="ARBA" id="ARBA00022917"/>
    </source>
</evidence>
<dbReference type="Pfam" id="PF01132">
    <property type="entry name" value="EFP"/>
    <property type="match status" value="1"/>
</dbReference>
<dbReference type="SUPFAM" id="SSF50104">
    <property type="entry name" value="Translation proteins SH3-like domain"/>
    <property type="match status" value="1"/>
</dbReference>
<evidence type="ECO:0000259" key="8">
    <source>
        <dbReference type="SMART" id="SM00841"/>
    </source>
</evidence>
<dbReference type="CDD" id="cd05794">
    <property type="entry name" value="S1_EF-P_repeat_2"/>
    <property type="match status" value="1"/>
</dbReference>
<dbReference type="InterPro" id="IPR012340">
    <property type="entry name" value="NA-bd_OB-fold"/>
</dbReference>
<dbReference type="STRING" id="3088.A0A383VHF1"/>
<proteinExistence type="inferred from homology"/>
<dbReference type="InterPro" id="IPR013185">
    <property type="entry name" value="Transl_elong_KOW-like"/>
</dbReference>
<dbReference type="FunFam" id="2.40.50.140:FF:000004">
    <property type="entry name" value="Elongation factor P"/>
    <property type="match status" value="1"/>
</dbReference>
<dbReference type="SMART" id="SM01185">
    <property type="entry name" value="EFP"/>
    <property type="match status" value="1"/>
</dbReference>
<keyword evidence="4" id="KW-0963">Cytoplasm</keyword>
<dbReference type="Proteomes" id="UP000256970">
    <property type="component" value="Unassembled WGS sequence"/>
</dbReference>
<accession>A0A383VHF1</accession>
<dbReference type="PANTHER" id="PTHR30053">
    <property type="entry name" value="ELONGATION FACTOR P"/>
    <property type="match status" value="1"/>
</dbReference>
<dbReference type="InterPro" id="IPR015365">
    <property type="entry name" value="Elong-fact-P_C"/>
</dbReference>
<evidence type="ECO:0000256" key="3">
    <source>
        <dbReference type="ARBA" id="ARBA00009479"/>
    </source>
</evidence>
<dbReference type="InterPro" id="IPR014722">
    <property type="entry name" value="Rib_uL2_dom2"/>
</dbReference>
<dbReference type="InterPro" id="IPR013852">
    <property type="entry name" value="Transl_elong_P/YeiP_CS"/>
</dbReference>
<feature type="region of interest" description="Disordered" evidence="7">
    <location>
        <begin position="1"/>
        <end position="25"/>
    </location>
</feature>
<keyword evidence="6" id="KW-0648">Protein biosynthesis</keyword>
<evidence type="ECO:0000256" key="5">
    <source>
        <dbReference type="ARBA" id="ARBA00022768"/>
    </source>
</evidence>
<dbReference type="GO" id="GO:0003746">
    <property type="term" value="F:translation elongation factor activity"/>
    <property type="evidence" value="ECO:0007669"/>
    <property type="project" value="UniProtKB-KW"/>
</dbReference>
<comment type="subcellular location">
    <subcellularLocation>
        <location evidence="1">Cytoplasm</location>
    </subcellularLocation>
</comment>
<feature type="domain" description="Translation elongation factor P/YeiP central" evidence="9">
    <location>
        <begin position="107"/>
        <end position="158"/>
    </location>
</feature>
<dbReference type="FunFam" id="2.40.50.140:FF:000009">
    <property type="entry name" value="Elongation factor P"/>
    <property type="match status" value="1"/>
</dbReference>
<evidence type="ECO:0000256" key="1">
    <source>
        <dbReference type="ARBA" id="ARBA00004496"/>
    </source>
</evidence>
<dbReference type="InterPro" id="IPR001059">
    <property type="entry name" value="Transl_elong_P/YeiP_cen"/>
</dbReference>
<dbReference type="NCBIfam" id="TIGR00038">
    <property type="entry name" value="efp"/>
    <property type="match status" value="1"/>
</dbReference>
<organism evidence="10 12">
    <name type="scientific">Tetradesmus obliquus</name>
    <name type="common">Green alga</name>
    <name type="synonym">Acutodesmus obliquus</name>
    <dbReference type="NCBI Taxonomy" id="3088"/>
    <lineage>
        <taxon>Eukaryota</taxon>
        <taxon>Viridiplantae</taxon>
        <taxon>Chlorophyta</taxon>
        <taxon>core chlorophytes</taxon>
        <taxon>Chlorophyceae</taxon>
        <taxon>CS clade</taxon>
        <taxon>Sphaeropleales</taxon>
        <taxon>Scenedesmaceae</taxon>
        <taxon>Tetradesmus</taxon>
    </lineage>
</organism>
<dbReference type="GO" id="GO:0005829">
    <property type="term" value="C:cytosol"/>
    <property type="evidence" value="ECO:0007669"/>
    <property type="project" value="UniProtKB-ARBA"/>
</dbReference>
<comment type="similarity">
    <text evidence="3">Belongs to the elongation factor P family.</text>
</comment>
<dbReference type="SMART" id="SM00841">
    <property type="entry name" value="Elong-fact-P_C"/>
    <property type="match status" value="1"/>
</dbReference>
<feature type="domain" description="Elongation factor P C-terminal" evidence="8">
    <location>
        <begin position="166"/>
        <end position="222"/>
    </location>
</feature>
<keyword evidence="12" id="KW-1185">Reference proteome</keyword>
<comment type="pathway">
    <text evidence="2">Protein biosynthesis; polypeptide chain elongation.</text>
</comment>
<dbReference type="EMBL" id="FNXT01000373">
    <property type="protein sequence ID" value="SZX64172.1"/>
    <property type="molecule type" value="Genomic_DNA"/>
</dbReference>
<evidence type="ECO:0000313" key="12">
    <source>
        <dbReference type="Proteomes" id="UP000256970"/>
    </source>
</evidence>
<keyword evidence="5" id="KW-0251">Elongation factor</keyword>
<dbReference type="PROSITE" id="PS01275">
    <property type="entry name" value="EFP"/>
    <property type="match status" value="1"/>
</dbReference>
<dbReference type="Gene3D" id="2.30.30.30">
    <property type="match status" value="1"/>
</dbReference>
<evidence type="ECO:0000256" key="4">
    <source>
        <dbReference type="ARBA" id="ARBA00022490"/>
    </source>
</evidence>
<evidence type="ECO:0008006" key="13">
    <source>
        <dbReference type="Google" id="ProtNLM"/>
    </source>
</evidence>
<gene>
    <name evidence="10" type="ORF">BQ4739_LOCUS4693</name>
    <name evidence="11" type="ORF">BQ4739_LOCUS8893</name>
</gene>
<dbReference type="HAMAP" id="MF_00141">
    <property type="entry name" value="EF_P"/>
    <property type="match status" value="1"/>
</dbReference>
<dbReference type="AlphaFoldDB" id="A0A383VHF1"/>
<dbReference type="Pfam" id="PF08207">
    <property type="entry name" value="EFP_N"/>
    <property type="match status" value="1"/>
</dbReference>
<evidence type="ECO:0000313" key="10">
    <source>
        <dbReference type="EMBL" id="SZX64172.1"/>
    </source>
</evidence>
<dbReference type="GO" id="GO:0043043">
    <property type="term" value="P:peptide biosynthetic process"/>
    <property type="evidence" value="ECO:0007669"/>
    <property type="project" value="InterPro"/>
</dbReference>